<dbReference type="InterPro" id="IPR013768">
    <property type="entry name" value="ICAM_N"/>
</dbReference>
<keyword evidence="1" id="KW-0812">Transmembrane</keyword>
<dbReference type="CDD" id="cd00096">
    <property type="entry name" value="Ig"/>
    <property type="match status" value="1"/>
</dbReference>
<dbReference type="GO" id="GO:0005886">
    <property type="term" value="C:plasma membrane"/>
    <property type="evidence" value="ECO:0007669"/>
    <property type="project" value="TreeGrafter"/>
</dbReference>
<feature type="signal peptide" evidence="2">
    <location>
        <begin position="1"/>
        <end position="23"/>
    </location>
</feature>
<dbReference type="RefSeq" id="XP_033781322.1">
    <property type="nucleotide sequence ID" value="XM_033925431.1"/>
</dbReference>
<keyword evidence="4" id="KW-1185">Reference proteome</keyword>
<feature type="domain" description="Ig-like" evidence="3">
    <location>
        <begin position="408"/>
        <end position="479"/>
    </location>
</feature>
<dbReference type="InParanoid" id="A0A6P8NXU0"/>
<dbReference type="Pfam" id="PF13927">
    <property type="entry name" value="Ig_3"/>
    <property type="match status" value="1"/>
</dbReference>
<dbReference type="InterPro" id="IPR013783">
    <property type="entry name" value="Ig-like_fold"/>
</dbReference>
<dbReference type="KEGG" id="gsh:117350807"/>
<dbReference type="Gene3D" id="2.60.40.10">
    <property type="entry name" value="Immunoglobulins"/>
    <property type="match status" value="6"/>
</dbReference>
<dbReference type="SMART" id="SM00409">
    <property type="entry name" value="IG"/>
    <property type="match status" value="2"/>
</dbReference>
<keyword evidence="1" id="KW-1133">Transmembrane helix</keyword>
<evidence type="ECO:0000256" key="2">
    <source>
        <dbReference type="SAM" id="SignalP"/>
    </source>
</evidence>
<dbReference type="OrthoDB" id="6250964at2759"/>
<evidence type="ECO:0000256" key="1">
    <source>
        <dbReference type="SAM" id="Phobius"/>
    </source>
</evidence>
<proteinExistence type="predicted"/>
<dbReference type="InterPro" id="IPR048679">
    <property type="entry name" value="ICAM1_3_5_D2"/>
</dbReference>
<dbReference type="InterPro" id="IPR047012">
    <property type="entry name" value="ICAM_VCAM"/>
</dbReference>
<dbReference type="InterPro" id="IPR036179">
    <property type="entry name" value="Ig-like_dom_sf"/>
</dbReference>
<dbReference type="Proteomes" id="UP000515159">
    <property type="component" value="Chromosome 16"/>
</dbReference>
<dbReference type="PANTHER" id="PTHR13771:SF9">
    <property type="entry name" value="INTERCELLULAR ADHESION MOLECULE 5"/>
    <property type="match status" value="1"/>
</dbReference>
<keyword evidence="2" id="KW-0732">Signal</keyword>
<sequence length="632" mass="68641">MLLVLPFALVALPWLSQVPSAAAGKPCSVTILEGSTIYVEYNTTLSLNCTSSCEDTQDMNWETSLKKKTVRGGNWTSVELSDVTLWNTSVICYALLRNAEDTLQQEAAVIAYRPPVSVNIVLDEEIMEVNRSYPITCNITNVAPLRNTLVSFRRGEDTLHVVTFENTGTVEGVNLQLTHNHIAQKADHRMPFSCLVELDLQPEGRLFKASSKNVTVRTFALPEKPTIDMPLYVEKGSEVTAKCQVSGVFPAEEANLRLTLNGEDLNATVKRMDGTMTAEAQGSPSSAEYTVSCSPILWDKVKVTENIGYVYTFSNPVLQVTDANTKMGNDVTINCSLAEAEPADIRFNMTVGGAPLSCEEVSLFQQLCTLPAQMKDHAKEVVCDVQLRLPSQIISKQASARLNVTYGPVFSDSDCPSVQTLVEGRTGTISCRAEGNPAPYIKCTKDGNETSDFARADSGTYLCTATNSEGVAGRNVTVTVEYQPTISDIEVIEPKGVITKGETVTLRCLASGLPPPKYRWSIPKVESVTYSSDNSTITVHDAQTHHSGSYACSITNAHGSHKLEKNIRVTDLMQIILAAVLGAAAGCGLLTAAIGYYLYYRAQKIRKYKLQKAGQASTGQKLMPNGESSATH</sequence>
<name>A0A6P8NXU0_GEOSA</name>
<feature type="chain" id="PRO_5028056485" evidence="2">
    <location>
        <begin position="24"/>
        <end position="632"/>
    </location>
</feature>
<reference evidence="5" key="1">
    <citation type="submission" date="2025-08" db="UniProtKB">
        <authorList>
            <consortium name="RefSeq"/>
        </authorList>
    </citation>
    <scope>IDENTIFICATION</scope>
</reference>
<dbReference type="Pfam" id="PF21146">
    <property type="entry name" value="ICAM1_3_5_D2"/>
    <property type="match status" value="1"/>
</dbReference>
<dbReference type="SMART" id="SM00408">
    <property type="entry name" value="IGc2"/>
    <property type="match status" value="2"/>
</dbReference>
<dbReference type="PANTHER" id="PTHR13771">
    <property type="entry name" value="INTERCELLULAR ADHESION MOLECULE"/>
    <property type="match status" value="1"/>
</dbReference>
<dbReference type="InterPro" id="IPR003599">
    <property type="entry name" value="Ig_sub"/>
</dbReference>
<feature type="domain" description="Ig-like" evidence="3">
    <location>
        <begin position="484"/>
        <end position="568"/>
    </location>
</feature>
<feature type="transmembrane region" description="Helical" evidence="1">
    <location>
        <begin position="575"/>
        <end position="599"/>
    </location>
</feature>
<dbReference type="GeneID" id="117350807"/>
<dbReference type="InterPro" id="IPR003598">
    <property type="entry name" value="Ig_sub2"/>
</dbReference>
<dbReference type="InterPro" id="IPR007110">
    <property type="entry name" value="Ig-like_dom"/>
</dbReference>
<evidence type="ECO:0000313" key="5">
    <source>
        <dbReference type="RefSeq" id="XP_033781322.1"/>
    </source>
</evidence>
<evidence type="ECO:0000259" key="3">
    <source>
        <dbReference type="PROSITE" id="PS50835"/>
    </source>
</evidence>
<protein>
    <submittedName>
        <fullName evidence="5">Intercellular adhesion molecule 3</fullName>
    </submittedName>
</protein>
<accession>A0A6P8NXU0</accession>
<dbReference type="SUPFAM" id="SSF48726">
    <property type="entry name" value="Immunoglobulin"/>
    <property type="match status" value="6"/>
</dbReference>
<evidence type="ECO:0000313" key="4">
    <source>
        <dbReference type="Proteomes" id="UP000515159"/>
    </source>
</evidence>
<dbReference type="GO" id="GO:0007155">
    <property type="term" value="P:cell adhesion"/>
    <property type="evidence" value="ECO:0007669"/>
    <property type="project" value="InterPro"/>
</dbReference>
<keyword evidence="1" id="KW-0472">Membrane</keyword>
<organism evidence="4 5">
    <name type="scientific">Geotrypetes seraphini</name>
    <name type="common">Gaboon caecilian</name>
    <name type="synonym">Caecilia seraphini</name>
    <dbReference type="NCBI Taxonomy" id="260995"/>
    <lineage>
        <taxon>Eukaryota</taxon>
        <taxon>Metazoa</taxon>
        <taxon>Chordata</taxon>
        <taxon>Craniata</taxon>
        <taxon>Vertebrata</taxon>
        <taxon>Euteleostomi</taxon>
        <taxon>Amphibia</taxon>
        <taxon>Gymnophiona</taxon>
        <taxon>Geotrypetes</taxon>
    </lineage>
</organism>
<dbReference type="Pfam" id="PF03921">
    <property type="entry name" value="ICAM_N"/>
    <property type="match status" value="1"/>
</dbReference>
<dbReference type="GO" id="GO:0005178">
    <property type="term" value="F:integrin binding"/>
    <property type="evidence" value="ECO:0007669"/>
    <property type="project" value="InterPro"/>
</dbReference>
<dbReference type="CTD" id="3385"/>
<dbReference type="AlphaFoldDB" id="A0A6P8NXU0"/>
<dbReference type="FunCoup" id="A0A6P8NXU0">
    <property type="interactions" value="768"/>
</dbReference>
<gene>
    <name evidence="5" type="primary">ICAM3</name>
</gene>
<dbReference type="PROSITE" id="PS50835">
    <property type="entry name" value="IG_LIKE"/>
    <property type="match status" value="2"/>
</dbReference>